<dbReference type="InterPro" id="IPR053198">
    <property type="entry name" value="Gynoecium_Dev_Regulator"/>
</dbReference>
<gene>
    <name evidence="3" type="ORF">E3N88_27985</name>
</gene>
<name>A0A5N6MZT5_9ASTR</name>
<protein>
    <recommendedName>
        <fullName evidence="2">PB1 domain-containing protein</fullName>
    </recommendedName>
</protein>
<keyword evidence="4" id="KW-1185">Reference proteome</keyword>
<evidence type="ECO:0000259" key="2">
    <source>
        <dbReference type="SMART" id="SM00666"/>
    </source>
</evidence>
<feature type="region of interest" description="Disordered" evidence="1">
    <location>
        <begin position="1"/>
        <end position="21"/>
    </location>
</feature>
<dbReference type="SUPFAM" id="SSF54277">
    <property type="entry name" value="CAD &amp; PB1 domains"/>
    <property type="match status" value="1"/>
</dbReference>
<dbReference type="AlphaFoldDB" id="A0A5N6MZT5"/>
<evidence type="ECO:0000313" key="4">
    <source>
        <dbReference type="Proteomes" id="UP000326396"/>
    </source>
</evidence>
<dbReference type="InterPro" id="IPR000270">
    <property type="entry name" value="PB1_dom"/>
</dbReference>
<dbReference type="EMBL" id="SZYD01000014">
    <property type="protein sequence ID" value="KAD4179394.1"/>
    <property type="molecule type" value="Genomic_DNA"/>
</dbReference>
<feature type="compositionally biased region" description="Basic residues" evidence="1">
    <location>
        <begin position="257"/>
        <end position="267"/>
    </location>
</feature>
<reference evidence="3 4" key="1">
    <citation type="submission" date="2019-05" db="EMBL/GenBank/DDBJ databases">
        <title>Mikania micrantha, genome provides insights into the molecular mechanism of rapid growth.</title>
        <authorList>
            <person name="Liu B."/>
        </authorList>
    </citation>
    <scope>NUCLEOTIDE SEQUENCE [LARGE SCALE GENOMIC DNA]</scope>
    <source>
        <strain evidence="3">NLD-2019</strain>
        <tissue evidence="3">Leaf</tissue>
    </source>
</reference>
<organism evidence="3 4">
    <name type="scientific">Mikania micrantha</name>
    <name type="common">bitter vine</name>
    <dbReference type="NCBI Taxonomy" id="192012"/>
    <lineage>
        <taxon>Eukaryota</taxon>
        <taxon>Viridiplantae</taxon>
        <taxon>Streptophyta</taxon>
        <taxon>Embryophyta</taxon>
        <taxon>Tracheophyta</taxon>
        <taxon>Spermatophyta</taxon>
        <taxon>Magnoliopsida</taxon>
        <taxon>eudicotyledons</taxon>
        <taxon>Gunneridae</taxon>
        <taxon>Pentapetalae</taxon>
        <taxon>asterids</taxon>
        <taxon>campanulids</taxon>
        <taxon>Asterales</taxon>
        <taxon>Asteraceae</taxon>
        <taxon>Asteroideae</taxon>
        <taxon>Heliantheae alliance</taxon>
        <taxon>Eupatorieae</taxon>
        <taxon>Mikania</taxon>
    </lineage>
</organism>
<evidence type="ECO:0000256" key="1">
    <source>
        <dbReference type="SAM" id="MobiDB-lite"/>
    </source>
</evidence>
<feature type="compositionally biased region" description="Pro residues" evidence="1">
    <location>
        <begin position="269"/>
        <end position="278"/>
    </location>
</feature>
<feature type="domain" description="PB1" evidence="2">
    <location>
        <begin position="40"/>
        <end position="126"/>
    </location>
</feature>
<dbReference type="CDD" id="cd06410">
    <property type="entry name" value="PB1_UP2"/>
    <property type="match status" value="1"/>
</dbReference>
<feature type="compositionally biased region" description="Polar residues" evidence="1">
    <location>
        <begin position="219"/>
        <end position="249"/>
    </location>
</feature>
<dbReference type="PANTHER" id="PTHR31066">
    <property type="entry name" value="OS05G0427100 PROTEIN-RELATED"/>
    <property type="match status" value="1"/>
</dbReference>
<feature type="compositionally biased region" description="Pro residues" evidence="1">
    <location>
        <begin position="291"/>
        <end position="300"/>
    </location>
</feature>
<dbReference type="Proteomes" id="UP000326396">
    <property type="component" value="Linkage Group LG4"/>
</dbReference>
<dbReference type="Pfam" id="PF00564">
    <property type="entry name" value="PB1"/>
    <property type="match status" value="1"/>
</dbReference>
<dbReference type="Gene3D" id="3.10.20.90">
    <property type="entry name" value="Phosphatidylinositol 3-kinase Catalytic Subunit, Chain A, domain 1"/>
    <property type="match status" value="1"/>
</dbReference>
<dbReference type="SMART" id="SM00666">
    <property type="entry name" value="PB1"/>
    <property type="match status" value="1"/>
</dbReference>
<feature type="region of interest" description="Disordered" evidence="1">
    <location>
        <begin position="334"/>
        <end position="376"/>
    </location>
</feature>
<sequence length="392" mass="43693">MSTSGGVESPSSSLPGSAAGSPRNKVKFLCSHGGKILPRPIDGHLKYVGGETRIISVPRNIIFTDLMKKLKGLIDGDVTLKYQLIPEELDALVTVKSDEDLRHMFDENDRQDLTGTPRLRTFLFPANPIVIDNQIGPMDRHSLEQRYINSVNGIIFNPTPIYNSSSLRPPAVNTSQTIFAISSACSSPRTPPETTIPAVVSDITNPELTDSRKFGSMTRARSSPNLCNLGAGSQTNHKNPTPVSNLNMGLNNQQYPYHHHHHYHHRQPQPQPPPPPPPHHLHPHLQHNYPQPFPKPPLDPSPHKYSGPDHLLRMRSNGLADYYRHSTDHIQHTPNQYARSSRGGHMVYQRGSPYDDYYANNRYDRESPPASPLSLSPLQSNCVSKWDSVGGR</sequence>
<accession>A0A5N6MZT5</accession>
<dbReference type="PANTHER" id="PTHR31066:SF47">
    <property type="entry name" value="PB1 DOMAIN-CONTAINING PROTEIN"/>
    <property type="match status" value="1"/>
</dbReference>
<comment type="caution">
    <text evidence="3">The sequence shown here is derived from an EMBL/GenBank/DDBJ whole genome shotgun (WGS) entry which is preliminary data.</text>
</comment>
<feature type="region of interest" description="Disordered" evidence="1">
    <location>
        <begin position="213"/>
        <end position="312"/>
    </location>
</feature>
<dbReference type="OrthoDB" id="1882326at2759"/>
<evidence type="ECO:0000313" key="3">
    <source>
        <dbReference type="EMBL" id="KAD4179394.1"/>
    </source>
</evidence>
<proteinExistence type="predicted"/>